<gene>
    <name evidence="10 11 12 13 14" type="primary">maptb</name>
</gene>
<keyword evidence="2 7" id="KW-0963">Cytoplasm</keyword>
<feature type="region of interest" description="Disordered" evidence="8">
    <location>
        <begin position="436"/>
        <end position="656"/>
    </location>
</feature>
<dbReference type="RefSeq" id="XP_053540570.1">
    <property type="nucleotide sequence ID" value="XM_053684595.1"/>
</dbReference>
<evidence type="ECO:0000313" key="13">
    <source>
        <dbReference type="RefSeq" id="XP_017337047.2"/>
    </source>
</evidence>
<feature type="compositionally biased region" description="Polar residues" evidence="8">
    <location>
        <begin position="1"/>
        <end position="11"/>
    </location>
</feature>
<dbReference type="PANTHER" id="PTHR11501">
    <property type="entry name" value="MICROTUBULE-ASSOCIATED PROTEIN"/>
    <property type="match status" value="1"/>
</dbReference>
<name>A0A2D0S2Q6_ICTPU</name>
<evidence type="ECO:0000313" key="12">
    <source>
        <dbReference type="RefSeq" id="XP_017337044.2"/>
    </source>
</evidence>
<feature type="compositionally biased region" description="Acidic residues" evidence="8">
    <location>
        <begin position="348"/>
        <end position="358"/>
    </location>
</feature>
<dbReference type="PANTHER" id="PTHR11501:SF18">
    <property type="entry name" value="MICROTUBULE-ASSOCIATED PROTEIN"/>
    <property type="match status" value="1"/>
</dbReference>
<feature type="region of interest" description="Disordered" evidence="8">
    <location>
        <begin position="801"/>
        <end position="845"/>
    </location>
</feature>
<keyword evidence="9" id="KW-1185">Reference proteome</keyword>
<dbReference type="RefSeq" id="XP_017337044.2">
    <property type="nucleotide sequence ID" value="XM_017481555.3"/>
</dbReference>
<sequence length="845" mass="89238">MEHQDMMNSGQYGPGEVVVSAMADVTLDDSPREDMKNGTAAHMRPGHGPGKEETAGSKPDSTSRDDVTEGTEPKAASDHEDVVSAAPGTAGAGEDALTPEGLSPPHSGRSSAASMDREEERLNGALAGSVSPQQSPMSPQASQAAPADGLESAVLSLDSQVKTSPLEEMVGKHGPSGFQDEREEEEVVKHGKKDESKGFGSDHEEELVESPAIPDSRSNIEDQQEEQEREEEEEQDEPEVVPPVHSTVVPDVSPQKDESFDIKPCEMLSQLQMTPDEAKKRGLSFDYTESELVHQRTPDRWENGSDKTPPESKSPDSCRADPGSPFSPSTAPDHTQESPITEHQTEVQEYEPVEEQDLEVISIPTAHQEVIVPKMEPEVDTKPEDFEVDTKPEEDDKPEKYLDTTEEALIATVEAAQSAEPTAQPEVAAVADVEADAREPCPPEPIKAAPTKTVPVKDAAVKKAKKPIAAVDATTAPKSTPKLEKVPSKDASPVRKTSAPSKAKPGAAAADKKTPSKSTPGKARLTSSTKRASSIPVPPSKHTSTSASPSAPVCASARASSLISKPHTVGAKESRATAGDAKTKTKPQGIGTKIPAAESPKTPDRSGCSSPATPKSPASRCSTPGQQVKKVAVVRTPPKSPGSLRSRAPIAPVAPLPDLKNVKSKIGSTENIKHQPGGGKVQILEKKMDLSSVQAKCGSKANIKYTPGGGNVQIVHKKMDLSNVQSKCGSKANIHHKPGGGNVEIKSEKLEFKAQPKVGSLENIGHVAGGGNRKIESHKLMFREQAKARTDHGADIVVKSPCMSAEGSPRPLSKVSSSGSINMNESPQLSTLADQVTASLAKQGL</sequence>
<dbReference type="GeneID" id="108272803"/>
<dbReference type="RefSeq" id="XP_017337043.2">
    <property type="nucleotide sequence ID" value="XM_017481554.3"/>
</dbReference>
<dbReference type="PROSITE" id="PS00229">
    <property type="entry name" value="TAU_MAP_1"/>
    <property type="match status" value="2"/>
</dbReference>
<feature type="compositionally biased region" description="Low complexity" evidence="8">
    <location>
        <begin position="540"/>
        <end position="561"/>
    </location>
</feature>
<dbReference type="AlphaFoldDB" id="A0A2D0S2Q6"/>
<dbReference type="GO" id="GO:0031175">
    <property type="term" value="P:neuron projection development"/>
    <property type="evidence" value="ECO:0007669"/>
    <property type="project" value="TreeGrafter"/>
</dbReference>
<evidence type="ECO:0000256" key="5">
    <source>
        <dbReference type="ARBA" id="ARBA00022737"/>
    </source>
</evidence>
<dbReference type="PROSITE" id="PS51491">
    <property type="entry name" value="TAU_MAP_2"/>
    <property type="match status" value="4"/>
</dbReference>
<evidence type="ECO:0000313" key="9">
    <source>
        <dbReference type="Proteomes" id="UP000221080"/>
    </source>
</evidence>
<evidence type="ECO:0000256" key="2">
    <source>
        <dbReference type="ARBA" id="ARBA00022490"/>
    </source>
</evidence>
<evidence type="ECO:0000256" key="3">
    <source>
        <dbReference type="ARBA" id="ARBA00022553"/>
    </source>
</evidence>
<organism evidence="9 11">
    <name type="scientific">Ictalurus punctatus</name>
    <name type="common">Channel catfish</name>
    <name type="synonym">Silurus punctatus</name>
    <dbReference type="NCBI Taxonomy" id="7998"/>
    <lineage>
        <taxon>Eukaryota</taxon>
        <taxon>Metazoa</taxon>
        <taxon>Chordata</taxon>
        <taxon>Craniata</taxon>
        <taxon>Vertebrata</taxon>
        <taxon>Euteleostomi</taxon>
        <taxon>Actinopterygii</taxon>
        <taxon>Neopterygii</taxon>
        <taxon>Teleostei</taxon>
        <taxon>Ostariophysi</taxon>
        <taxon>Siluriformes</taxon>
        <taxon>Ictaluridae</taxon>
        <taxon>Ictalurus</taxon>
    </lineage>
</organism>
<feature type="compositionally biased region" description="Basic and acidic residues" evidence="8">
    <location>
        <begin position="291"/>
        <end position="319"/>
    </location>
</feature>
<reference evidence="9" key="1">
    <citation type="journal article" date="2016" name="Nat. Commun.">
        <title>The channel catfish genome sequence provides insights into the evolution of scale formation in teleosts.</title>
        <authorList>
            <person name="Liu Z."/>
            <person name="Liu S."/>
            <person name="Yao J."/>
            <person name="Bao L."/>
            <person name="Zhang J."/>
            <person name="Li Y."/>
            <person name="Jiang C."/>
            <person name="Sun L."/>
            <person name="Wang R."/>
            <person name="Zhang Y."/>
            <person name="Zhou T."/>
            <person name="Zeng Q."/>
            <person name="Fu Q."/>
            <person name="Gao S."/>
            <person name="Li N."/>
            <person name="Koren S."/>
            <person name="Jiang Y."/>
            <person name="Zimin A."/>
            <person name="Xu P."/>
            <person name="Phillippy A.M."/>
            <person name="Geng X."/>
            <person name="Song L."/>
            <person name="Sun F."/>
            <person name="Li C."/>
            <person name="Wang X."/>
            <person name="Chen A."/>
            <person name="Jin Y."/>
            <person name="Yuan Z."/>
            <person name="Yang Y."/>
            <person name="Tan S."/>
            <person name="Peatman E."/>
            <person name="Lu J."/>
            <person name="Qin Z."/>
            <person name="Dunham R."/>
            <person name="Li Z."/>
            <person name="Sonstegard T."/>
            <person name="Feng J."/>
            <person name="Danzmann R.G."/>
            <person name="Schroeder S."/>
            <person name="Scheffler B."/>
            <person name="Duke M.V."/>
            <person name="Ballard L."/>
            <person name="Kucuktas H."/>
            <person name="Kaltenboeck L."/>
            <person name="Liu H."/>
            <person name="Armbruster J."/>
            <person name="Xie Y."/>
            <person name="Kirby M.L."/>
            <person name="Tian Y."/>
            <person name="Flanagan M.E."/>
            <person name="Mu W."/>
            <person name="Waldbieser G.C."/>
        </authorList>
    </citation>
    <scope>NUCLEOTIDE SEQUENCE [LARGE SCALE GENOMIC DNA]</scope>
    <source>
        <strain evidence="9">SDA103</strain>
    </source>
</reference>
<keyword evidence="6 7" id="KW-0206">Cytoskeleton</keyword>
<feature type="compositionally biased region" description="Basic and acidic residues" evidence="8">
    <location>
        <begin position="254"/>
        <end position="264"/>
    </location>
</feature>
<feature type="compositionally biased region" description="Basic and acidic residues" evidence="8">
    <location>
        <begin position="187"/>
        <end position="202"/>
    </location>
</feature>
<feature type="compositionally biased region" description="Basic and acidic residues" evidence="8">
    <location>
        <begin position="375"/>
        <end position="391"/>
    </location>
</feature>
<dbReference type="GO" id="GO:0005874">
    <property type="term" value="C:microtubule"/>
    <property type="evidence" value="ECO:0007669"/>
    <property type="project" value="UniProtKB-KW"/>
</dbReference>
<feature type="compositionally biased region" description="Basic and acidic residues" evidence="8">
    <location>
        <begin position="49"/>
        <end position="82"/>
    </location>
</feature>
<dbReference type="OrthoDB" id="9378527at2759"/>
<dbReference type="InterPro" id="IPR001084">
    <property type="entry name" value="MAP_tubulin-bd_rpt"/>
</dbReference>
<evidence type="ECO:0000256" key="6">
    <source>
        <dbReference type="ARBA" id="ARBA00023212"/>
    </source>
</evidence>
<keyword evidence="4 7" id="KW-0493">Microtubule</keyword>
<dbReference type="Pfam" id="PF00418">
    <property type="entry name" value="Tubulin-binding"/>
    <property type="match status" value="4"/>
</dbReference>
<feature type="compositionally biased region" description="Low complexity" evidence="8">
    <location>
        <begin position="131"/>
        <end position="147"/>
    </location>
</feature>
<dbReference type="Proteomes" id="UP000221080">
    <property type="component" value="Chromosome 12"/>
</dbReference>
<keyword evidence="5" id="KW-0677">Repeat</keyword>
<feature type="compositionally biased region" description="Acidic residues" evidence="8">
    <location>
        <begin position="222"/>
        <end position="239"/>
    </location>
</feature>
<dbReference type="InterPro" id="IPR027324">
    <property type="entry name" value="MAP2/MAP4/Tau"/>
</dbReference>
<keyword evidence="3" id="KW-0597">Phosphoprotein</keyword>
<comment type="subcellular location">
    <subcellularLocation>
        <location evidence="1 7">Cytoplasm</location>
        <location evidence="1 7">Cytoskeleton</location>
    </subcellularLocation>
</comment>
<evidence type="ECO:0000313" key="10">
    <source>
        <dbReference type="RefSeq" id="XP_017337042.2"/>
    </source>
</evidence>
<dbReference type="GO" id="GO:0008017">
    <property type="term" value="F:microtubule binding"/>
    <property type="evidence" value="ECO:0007669"/>
    <property type="project" value="InterPro"/>
</dbReference>
<proteinExistence type="predicted"/>
<reference evidence="10 11" key="2">
    <citation type="submission" date="2025-04" db="UniProtKB">
        <authorList>
            <consortium name="RefSeq"/>
        </authorList>
    </citation>
    <scope>IDENTIFICATION</scope>
    <source>
        <tissue evidence="10 11">Blood</tissue>
    </source>
</reference>
<feature type="compositionally biased region" description="Low complexity" evidence="8">
    <location>
        <begin position="496"/>
        <end position="509"/>
    </location>
</feature>
<evidence type="ECO:0000256" key="7">
    <source>
        <dbReference type="RuleBase" id="RU000686"/>
    </source>
</evidence>
<dbReference type="CTD" id="567833"/>
<dbReference type="KEGG" id="ipu:108272803"/>
<evidence type="ECO:0000256" key="8">
    <source>
        <dbReference type="SAM" id="MobiDB-lite"/>
    </source>
</evidence>
<evidence type="ECO:0000256" key="4">
    <source>
        <dbReference type="ARBA" id="ARBA00022701"/>
    </source>
</evidence>
<evidence type="ECO:0000256" key="1">
    <source>
        <dbReference type="ARBA" id="ARBA00004245"/>
    </source>
</evidence>
<feature type="compositionally biased region" description="Polar residues" evidence="8">
    <location>
        <begin position="814"/>
        <end position="845"/>
    </location>
</feature>
<feature type="compositionally biased region" description="Polar residues" evidence="8">
    <location>
        <begin position="326"/>
        <end position="342"/>
    </location>
</feature>
<dbReference type="GO" id="GO:0000226">
    <property type="term" value="P:microtubule cytoskeleton organization"/>
    <property type="evidence" value="ECO:0007669"/>
    <property type="project" value="TreeGrafter"/>
</dbReference>
<evidence type="ECO:0000313" key="11">
    <source>
        <dbReference type="RefSeq" id="XP_017337043.2"/>
    </source>
</evidence>
<dbReference type="RefSeq" id="XP_017337042.2">
    <property type="nucleotide sequence ID" value="XM_017481553.3"/>
</dbReference>
<dbReference type="RefSeq" id="XP_017337047.2">
    <property type="nucleotide sequence ID" value="XM_017481558.3"/>
</dbReference>
<dbReference type="GO" id="GO:0043005">
    <property type="term" value="C:neuron projection"/>
    <property type="evidence" value="ECO:0007669"/>
    <property type="project" value="TreeGrafter"/>
</dbReference>
<protein>
    <recommendedName>
        <fullName evidence="7">Microtubule-associated protein</fullName>
    </recommendedName>
</protein>
<evidence type="ECO:0000313" key="14">
    <source>
        <dbReference type="RefSeq" id="XP_053540570.1"/>
    </source>
</evidence>
<accession>A0A2D0S2Q6</accession>
<feature type="region of interest" description="Disordered" evidence="8">
    <location>
        <begin position="1"/>
        <end position="400"/>
    </location>
</feature>